<gene>
    <name evidence="1" type="ORF">SP90_01535</name>
</gene>
<keyword evidence="2" id="KW-1185">Reference proteome</keyword>
<reference evidence="1 2" key="1">
    <citation type="submission" date="2015-01" db="EMBL/GenBank/DDBJ databases">
        <title>Desulfovibrio sp. JC271 draft genome sequence.</title>
        <authorList>
            <person name="Shivani Y."/>
            <person name="Subhash Y."/>
            <person name="Sasikala C."/>
            <person name="Ramana C.V."/>
        </authorList>
    </citation>
    <scope>NUCLEOTIDE SEQUENCE [LARGE SCALE GENOMIC DNA]</scope>
    <source>
        <strain evidence="1 2">JC271</strain>
    </source>
</reference>
<dbReference type="PATRIC" id="fig|1560234.3.peg.1180"/>
<comment type="caution">
    <text evidence="1">The sequence shown here is derived from an EMBL/GenBank/DDBJ whole genome shotgun (WGS) entry which is preliminary data.</text>
</comment>
<protein>
    <submittedName>
        <fullName evidence="1">Uncharacterized protein</fullName>
    </submittedName>
</protein>
<dbReference type="Proteomes" id="UP000091979">
    <property type="component" value="Unassembled WGS sequence"/>
</dbReference>
<evidence type="ECO:0000313" key="1">
    <source>
        <dbReference type="EMBL" id="OBQ56786.1"/>
    </source>
</evidence>
<organism evidence="1 2">
    <name type="scientific">Halodesulfovibrio spirochaetisodalis</name>
    <dbReference type="NCBI Taxonomy" id="1560234"/>
    <lineage>
        <taxon>Bacteria</taxon>
        <taxon>Pseudomonadati</taxon>
        <taxon>Thermodesulfobacteriota</taxon>
        <taxon>Desulfovibrionia</taxon>
        <taxon>Desulfovibrionales</taxon>
        <taxon>Desulfovibrionaceae</taxon>
        <taxon>Halodesulfovibrio</taxon>
    </lineage>
</organism>
<dbReference type="RefSeq" id="WP_157471159.1">
    <property type="nucleotide sequence ID" value="NZ_JXMS01000002.1"/>
</dbReference>
<accession>A0A1B7XMQ0</accession>
<dbReference type="AlphaFoldDB" id="A0A1B7XMQ0"/>
<dbReference type="EMBL" id="JXMS01000002">
    <property type="protein sequence ID" value="OBQ56786.1"/>
    <property type="molecule type" value="Genomic_DNA"/>
</dbReference>
<sequence>MEEFANVYSTLESIQYIIFEIQKDLLESKTTPEKVYENLTKEMISILHHIYVAKTTMNNPAASQVFH</sequence>
<name>A0A1B7XMQ0_9BACT</name>
<proteinExistence type="predicted"/>
<evidence type="ECO:0000313" key="2">
    <source>
        <dbReference type="Proteomes" id="UP000091979"/>
    </source>
</evidence>